<dbReference type="GO" id="GO:0008652">
    <property type="term" value="P:amino acid biosynthetic process"/>
    <property type="evidence" value="ECO:0007669"/>
    <property type="project" value="UniProtKB-KW"/>
</dbReference>
<evidence type="ECO:0000256" key="7">
    <source>
        <dbReference type="HAMAP-Rule" id="MF_00109"/>
    </source>
</evidence>
<gene>
    <name evidence="7" type="primary">aroK</name>
    <name evidence="8" type="ORF">HQ36_00465</name>
</gene>
<feature type="binding site" evidence="7">
    <location>
        <position position="82"/>
    </location>
    <ligand>
        <name>substrate</name>
    </ligand>
</feature>
<comment type="pathway">
    <text evidence="7">Metabolic intermediate biosynthesis; chorismate biosynthesis; chorismate from D-erythrose 4-phosphate and phosphoenolpyruvate: step 5/7.</text>
</comment>
<dbReference type="PANTHER" id="PTHR21087">
    <property type="entry name" value="SHIKIMATE KINASE"/>
    <property type="match status" value="1"/>
</dbReference>
<dbReference type="GO" id="GO:0005524">
    <property type="term" value="F:ATP binding"/>
    <property type="evidence" value="ECO:0007669"/>
    <property type="project" value="UniProtKB-UniRule"/>
</dbReference>
<organism evidence="8 9">
    <name type="scientific">Porphyromonas gingivicanis</name>
    <dbReference type="NCBI Taxonomy" id="266762"/>
    <lineage>
        <taxon>Bacteria</taxon>
        <taxon>Pseudomonadati</taxon>
        <taxon>Bacteroidota</taxon>
        <taxon>Bacteroidia</taxon>
        <taxon>Bacteroidales</taxon>
        <taxon>Porphyromonadaceae</taxon>
        <taxon>Porphyromonas</taxon>
    </lineage>
</organism>
<dbReference type="GO" id="GO:0000287">
    <property type="term" value="F:magnesium ion binding"/>
    <property type="evidence" value="ECO:0007669"/>
    <property type="project" value="UniProtKB-UniRule"/>
</dbReference>
<comment type="catalytic activity">
    <reaction evidence="7">
        <text>shikimate + ATP = 3-phosphoshikimate + ADP + H(+)</text>
        <dbReference type="Rhea" id="RHEA:13121"/>
        <dbReference type="ChEBI" id="CHEBI:15378"/>
        <dbReference type="ChEBI" id="CHEBI:30616"/>
        <dbReference type="ChEBI" id="CHEBI:36208"/>
        <dbReference type="ChEBI" id="CHEBI:145989"/>
        <dbReference type="ChEBI" id="CHEBI:456216"/>
        <dbReference type="EC" id="2.7.1.71"/>
    </reaction>
</comment>
<protein>
    <recommendedName>
        <fullName evidence="7">Shikimate kinase</fullName>
        <shortName evidence="7">SK</shortName>
        <ecNumber evidence="7">2.7.1.71</ecNumber>
    </recommendedName>
</protein>
<dbReference type="InterPro" id="IPR000623">
    <property type="entry name" value="Shikimate_kinase/TSH1"/>
</dbReference>
<dbReference type="InterPro" id="IPR027417">
    <property type="entry name" value="P-loop_NTPase"/>
</dbReference>
<feature type="binding site" evidence="7">
    <location>
        <position position="60"/>
    </location>
    <ligand>
        <name>substrate</name>
    </ligand>
</feature>
<keyword evidence="7" id="KW-0460">Magnesium</keyword>
<dbReference type="OrthoDB" id="9800332at2"/>
<dbReference type="NCBIfam" id="NF010555">
    <property type="entry name" value="PRK13949.1"/>
    <property type="match status" value="1"/>
</dbReference>
<dbReference type="EC" id="2.7.1.71" evidence="7"/>
<dbReference type="Proteomes" id="UP000030134">
    <property type="component" value="Unassembled WGS sequence"/>
</dbReference>
<proteinExistence type="inferred from homology"/>
<dbReference type="AlphaFoldDB" id="A0A0A2G6U5"/>
<keyword evidence="4 7" id="KW-0418">Kinase</keyword>
<dbReference type="STRING" id="266762.HQ36_00465"/>
<keyword evidence="6 7" id="KW-0057">Aromatic amino acid biosynthesis</keyword>
<keyword evidence="1 7" id="KW-0028">Amino-acid biosynthesis</keyword>
<comment type="similarity">
    <text evidence="7">Belongs to the shikimate kinase family.</text>
</comment>
<evidence type="ECO:0000256" key="5">
    <source>
        <dbReference type="ARBA" id="ARBA00022840"/>
    </source>
</evidence>
<keyword evidence="3 7" id="KW-0547">Nucleotide-binding</keyword>
<feature type="binding site" evidence="7">
    <location>
        <position position="143"/>
    </location>
    <ligand>
        <name>substrate</name>
    </ligand>
</feature>
<dbReference type="eggNOG" id="COG0703">
    <property type="taxonomic scope" value="Bacteria"/>
</dbReference>
<keyword evidence="5 7" id="KW-0067">ATP-binding</keyword>
<dbReference type="GO" id="GO:0009073">
    <property type="term" value="P:aromatic amino acid family biosynthetic process"/>
    <property type="evidence" value="ECO:0007669"/>
    <property type="project" value="UniProtKB-KW"/>
</dbReference>
<dbReference type="GO" id="GO:0005829">
    <property type="term" value="C:cytosol"/>
    <property type="evidence" value="ECO:0007669"/>
    <property type="project" value="TreeGrafter"/>
</dbReference>
<evidence type="ECO:0000256" key="4">
    <source>
        <dbReference type="ARBA" id="ARBA00022777"/>
    </source>
</evidence>
<keyword evidence="7" id="KW-0479">Metal-binding</keyword>
<evidence type="ECO:0000256" key="1">
    <source>
        <dbReference type="ARBA" id="ARBA00022605"/>
    </source>
</evidence>
<comment type="caution">
    <text evidence="8">The sequence shown here is derived from an EMBL/GenBank/DDBJ whole genome shotgun (WGS) entry which is preliminary data.</text>
</comment>
<dbReference type="CDD" id="cd00464">
    <property type="entry name" value="SK"/>
    <property type="match status" value="1"/>
</dbReference>
<dbReference type="UniPathway" id="UPA00053">
    <property type="reaction ID" value="UER00088"/>
</dbReference>
<keyword evidence="2 7" id="KW-0808">Transferase</keyword>
<comment type="subunit">
    <text evidence="7">Monomer.</text>
</comment>
<dbReference type="Gene3D" id="3.40.50.300">
    <property type="entry name" value="P-loop containing nucleotide triphosphate hydrolases"/>
    <property type="match status" value="1"/>
</dbReference>
<feature type="binding site" evidence="7">
    <location>
        <position position="36"/>
    </location>
    <ligand>
        <name>substrate</name>
    </ligand>
</feature>
<feature type="binding site" evidence="7">
    <location>
        <position position="121"/>
    </location>
    <ligand>
        <name>ATP</name>
        <dbReference type="ChEBI" id="CHEBI:30616"/>
    </ligand>
</feature>
<comment type="function">
    <text evidence="7">Catalyzes the specific phosphorylation of the 3-hydroxyl group of shikimic acid using ATP as a cosubstrate.</text>
</comment>
<comment type="subcellular location">
    <subcellularLocation>
        <location evidence="7">Cytoplasm</location>
    </subcellularLocation>
</comment>
<keyword evidence="9" id="KW-1185">Reference proteome</keyword>
<reference evidence="8 9" key="1">
    <citation type="submission" date="2014-08" db="EMBL/GenBank/DDBJ databases">
        <title>Porphyromonas gingivicanis strain:COT-022_OH1391 Genome sequencing.</title>
        <authorList>
            <person name="Wallis C."/>
            <person name="Deusch O."/>
            <person name="O'Flynn C."/>
            <person name="Davis I."/>
            <person name="Jospin G."/>
            <person name="Darling A.E."/>
            <person name="Coil D.A."/>
            <person name="Alexiev A."/>
            <person name="Horsfall A."/>
            <person name="Kirkwood N."/>
            <person name="Harris S."/>
            <person name="Eisen J.A."/>
        </authorList>
    </citation>
    <scope>NUCLEOTIDE SEQUENCE [LARGE SCALE GENOMIC DNA]</scope>
    <source>
        <strain evidence="9">COT-022 OH1391</strain>
    </source>
</reference>
<feature type="binding site" evidence="7">
    <location>
        <position position="18"/>
    </location>
    <ligand>
        <name>Mg(2+)</name>
        <dbReference type="ChEBI" id="CHEBI:18420"/>
    </ligand>
</feature>
<evidence type="ECO:0000313" key="9">
    <source>
        <dbReference type="Proteomes" id="UP000030134"/>
    </source>
</evidence>
<sequence length="179" mass="20200">MDRNIPIFIVGYMGAGKSTLGRKLAQLLQRDFIDTDIFIENRFRKSVSDIFAQEGEAIFRSREKCVIEELSSFPNAVIATGGGLPCFYENMELMKSSGITIYLKLSAPVLAERIELCKRTRPTVRHLSGEDLLQHICKALEERSSYYEKASFIISCDAVKTDKDETHLAEDIASRLLTL</sequence>
<dbReference type="Pfam" id="PF01202">
    <property type="entry name" value="SKI"/>
    <property type="match status" value="1"/>
</dbReference>
<evidence type="ECO:0000256" key="6">
    <source>
        <dbReference type="ARBA" id="ARBA00023141"/>
    </source>
</evidence>
<dbReference type="PRINTS" id="PR01100">
    <property type="entry name" value="SHIKIMTKNASE"/>
</dbReference>
<name>A0A0A2G6U5_9PORP</name>
<dbReference type="InterPro" id="IPR031322">
    <property type="entry name" value="Shikimate/glucono_kinase"/>
</dbReference>
<keyword evidence="7" id="KW-0963">Cytoplasm</keyword>
<feature type="binding site" evidence="7">
    <location>
        <begin position="14"/>
        <end position="19"/>
    </location>
    <ligand>
        <name>ATP</name>
        <dbReference type="ChEBI" id="CHEBI:30616"/>
    </ligand>
</feature>
<comment type="cofactor">
    <cofactor evidence="7">
        <name>Mg(2+)</name>
        <dbReference type="ChEBI" id="CHEBI:18420"/>
    </cofactor>
    <text evidence="7">Binds 1 Mg(2+) ion per subunit.</text>
</comment>
<accession>A0A0A2G6U5</accession>
<dbReference type="RefSeq" id="WP_036882618.1">
    <property type="nucleotide sequence ID" value="NZ_JQZW01000002.1"/>
</dbReference>
<dbReference type="EMBL" id="JQZW01000002">
    <property type="protein sequence ID" value="KGN98993.1"/>
    <property type="molecule type" value="Genomic_DNA"/>
</dbReference>
<evidence type="ECO:0000313" key="8">
    <source>
        <dbReference type="EMBL" id="KGN98993.1"/>
    </source>
</evidence>
<comment type="caution">
    <text evidence="7">Lacks conserved residue(s) required for the propagation of feature annotation.</text>
</comment>
<dbReference type="HAMAP" id="MF_00109">
    <property type="entry name" value="Shikimate_kinase"/>
    <property type="match status" value="1"/>
</dbReference>
<dbReference type="SUPFAM" id="SSF52540">
    <property type="entry name" value="P-loop containing nucleoside triphosphate hydrolases"/>
    <property type="match status" value="1"/>
</dbReference>
<dbReference type="GO" id="GO:0009423">
    <property type="term" value="P:chorismate biosynthetic process"/>
    <property type="evidence" value="ECO:0007669"/>
    <property type="project" value="UniProtKB-UniRule"/>
</dbReference>
<dbReference type="GO" id="GO:0004765">
    <property type="term" value="F:shikimate kinase activity"/>
    <property type="evidence" value="ECO:0007669"/>
    <property type="project" value="UniProtKB-UniRule"/>
</dbReference>
<dbReference type="PANTHER" id="PTHR21087:SF16">
    <property type="entry name" value="SHIKIMATE KINASE 1, CHLOROPLASTIC"/>
    <property type="match status" value="1"/>
</dbReference>
<evidence type="ECO:0000256" key="3">
    <source>
        <dbReference type="ARBA" id="ARBA00022741"/>
    </source>
</evidence>
<evidence type="ECO:0000256" key="2">
    <source>
        <dbReference type="ARBA" id="ARBA00022679"/>
    </source>
</evidence>